<dbReference type="RefSeq" id="WP_012523039.1">
    <property type="nucleotide sequence ID" value="NC_011144.1"/>
</dbReference>
<dbReference type="HOGENOM" id="CLU_075053_0_0_5"/>
<dbReference type="KEGG" id="pzu:PHZ_c2492"/>
<evidence type="ECO:0000313" key="5">
    <source>
        <dbReference type="EMBL" id="ACG78901.1"/>
    </source>
</evidence>
<dbReference type="eggNOG" id="COG0664">
    <property type="taxonomic scope" value="Bacteria"/>
</dbReference>
<gene>
    <name evidence="5" type="ordered locus">PHZ_c2492</name>
</gene>
<dbReference type="PROSITE" id="PS51063">
    <property type="entry name" value="HTH_CRP_2"/>
    <property type="match status" value="1"/>
</dbReference>
<dbReference type="Pfam" id="PF13545">
    <property type="entry name" value="HTH_Crp_2"/>
    <property type="match status" value="1"/>
</dbReference>
<evidence type="ECO:0000256" key="3">
    <source>
        <dbReference type="ARBA" id="ARBA00023163"/>
    </source>
</evidence>
<dbReference type="Proteomes" id="UP000001868">
    <property type="component" value="Chromosome"/>
</dbReference>
<reference evidence="5 6" key="1">
    <citation type="journal article" date="2008" name="BMC Genomics">
        <title>Complete genome of Phenylobacterium zucineum - a novel facultative intracellular bacterium isolated from human erythroleukemia cell line K562.</title>
        <authorList>
            <person name="Luo Y."/>
            <person name="Xu X."/>
            <person name="Ding Z."/>
            <person name="Liu Z."/>
            <person name="Zhang B."/>
            <person name="Yan Z."/>
            <person name="Sun J."/>
            <person name="Hu S."/>
            <person name="Hu X."/>
        </authorList>
    </citation>
    <scope>NUCLEOTIDE SEQUENCE [LARGE SCALE GENOMIC DNA]</scope>
    <source>
        <strain evidence="5 6">HLK1</strain>
    </source>
</reference>
<dbReference type="InterPro" id="IPR012318">
    <property type="entry name" value="HTH_CRP"/>
</dbReference>
<dbReference type="AlphaFoldDB" id="B4RGJ5"/>
<evidence type="ECO:0000259" key="4">
    <source>
        <dbReference type="PROSITE" id="PS51063"/>
    </source>
</evidence>
<dbReference type="GO" id="GO:0003677">
    <property type="term" value="F:DNA binding"/>
    <property type="evidence" value="ECO:0007669"/>
    <property type="project" value="UniProtKB-KW"/>
</dbReference>
<dbReference type="SUPFAM" id="SSF46785">
    <property type="entry name" value="Winged helix' DNA-binding domain"/>
    <property type="match status" value="1"/>
</dbReference>
<dbReference type="EMBL" id="CP000747">
    <property type="protein sequence ID" value="ACG78901.1"/>
    <property type="molecule type" value="Genomic_DNA"/>
</dbReference>
<proteinExistence type="predicted"/>
<dbReference type="Gene3D" id="1.10.10.10">
    <property type="entry name" value="Winged helix-like DNA-binding domain superfamily/Winged helix DNA-binding domain"/>
    <property type="match status" value="1"/>
</dbReference>
<dbReference type="GO" id="GO:0006355">
    <property type="term" value="P:regulation of DNA-templated transcription"/>
    <property type="evidence" value="ECO:0007669"/>
    <property type="project" value="InterPro"/>
</dbReference>
<evidence type="ECO:0000313" key="6">
    <source>
        <dbReference type="Proteomes" id="UP000001868"/>
    </source>
</evidence>
<feature type="domain" description="HTH crp-type" evidence="4">
    <location>
        <begin position="156"/>
        <end position="230"/>
    </location>
</feature>
<dbReference type="InterPro" id="IPR014710">
    <property type="entry name" value="RmlC-like_jellyroll"/>
</dbReference>
<dbReference type="InterPro" id="IPR018490">
    <property type="entry name" value="cNMP-bd_dom_sf"/>
</dbReference>
<evidence type="ECO:0000256" key="2">
    <source>
        <dbReference type="ARBA" id="ARBA00023125"/>
    </source>
</evidence>
<keyword evidence="6" id="KW-1185">Reference proteome</keyword>
<evidence type="ECO:0000256" key="1">
    <source>
        <dbReference type="ARBA" id="ARBA00023015"/>
    </source>
</evidence>
<dbReference type="Gene3D" id="2.60.120.10">
    <property type="entry name" value="Jelly Rolls"/>
    <property type="match status" value="1"/>
</dbReference>
<name>B4RGJ5_PHEZH</name>
<keyword evidence="1" id="KW-0805">Transcription regulation</keyword>
<dbReference type="STRING" id="450851.PHZ_c2492"/>
<dbReference type="InterPro" id="IPR036388">
    <property type="entry name" value="WH-like_DNA-bd_sf"/>
</dbReference>
<keyword evidence="3" id="KW-0804">Transcription</keyword>
<dbReference type="SMART" id="SM00419">
    <property type="entry name" value="HTH_CRP"/>
    <property type="match status" value="1"/>
</dbReference>
<sequence>MSELDPSTEAWLNLALDHALAGLHHNGGLAPEAGAMLRQSVRRLERYPAGALVNASTRKPEVKWIVTGWASEMRILPDSRRQICSFLIPGDVFTARPANSSSCGVVALTRMDCADVERTLDGSPEPIRPAVWEAVARSLSLMLERRYEHITRLGQLGAAERLVHLLLELRERLETVGLAAPDKFRLPLTQEHLADALGLSIVHVNRTLRHLRAQRLLEVKFGGVALLQPARLADIAGRFDEPV</sequence>
<dbReference type="SUPFAM" id="SSF51206">
    <property type="entry name" value="cAMP-binding domain-like"/>
    <property type="match status" value="1"/>
</dbReference>
<keyword evidence="2" id="KW-0238">DNA-binding</keyword>
<organism evidence="5 6">
    <name type="scientific">Phenylobacterium zucineum (strain HLK1)</name>
    <dbReference type="NCBI Taxonomy" id="450851"/>
    <lineage>
        <taxon>Bacteria</taxon>
        <taxon>Pseudomonadati</taxon>
        <taxon>Pseudomonadota</taxon>
        <taxon>Alphaproteobacteria</taxon>
        <taxon>Caulobacterales</taxon>
        <taxon>Caulobacteraceae</taxon>
        <taxon>Phenylobacterium</taxon>
    </lineage>
</organism>
<protein>
    <submittedName>
        <fullName evidence="5">Transcriptional regulator, CRP/FNR family</fullName>
    </submittedName>
</protein>
<accession>B4RGJ5</accession>
<dbReference type="OrthoDB" id="7584044at2"/>
<dbReference type="InterPro" id="IPR036390">
    <property type="entry name" value="WH_DNA-bd_sf"/>
</dbReference>